<dbReference type="EMBL" id="CP117884">
    <property type="protein sequence ID" value="WDF82730.1"/>
    <property type="molecule type" value="Genomic_DNA"/>
</dbReference>
<dbReference type="Proteomes" id="UP001220377">
    <property type="component" value="Chromosome"/>
</dbReference>
<evidence type="ECO:0000313" key="1">
    <source>
        <dbReference type="EMBL" id="WDF82730.1"/>
    </source>
</evidence>
<accession>A0ABY7WU99</accession>
<evidence type="ECO:0000313" key="2">
    <source>
        <dbReference type="Proteomes" id="UP001220377"/>
    </source>
</evidence>
<dbReference type="InterPro" id="IPR010360">
    <property type="entry name" value="DUF956"/>
</dbReference>
<dbReference type="PIRSF" id="PIRSF021265">
    <property type="entry name" value="DUF956"/>
    <property type="match status" value="1"/>
</dbReference>
<protein>
    <submittedName>
        <fullName evidence="1">DUF956 family protein</fullName>
    </submittedName>
</protein>
<name>A0ABY7WU99_9LACO</name>
<dbReference type="Pfam" id="PF06115">
    <property type="entry name" value="DUF956"/>
    <property type="match status" value="1"/>
</dbReference>
<organism evidence="1 2">
    <name type="scientific">Lacticaseibacillus pabuli</name>
    <dbReference type="NCBI Taxonomy" id="3025672"/>
    <lineage>
        <taxon>Bacteria</taxon>
        <taxon>Bacillati</taxon>
        <taxon>Bacillota</taxon>
        <taxon>Bacilli</taxon>
        <taxon>Lactobacillales</taxon>
        <taxon>Lactobacillaceae</taxon>
        <taxon>Lacticaseibacillus</taxon>
    </lineage>
</organism>
<keyword evidence="2" id="KW-1185">Reference proteome</keyword>
<proteinExistence type="predicted"/>
<dbReference type="RefSeq" id="WP_274260401.1">
    <property type="nucleotide sequence ID" value="NZ_CP117884.1"/>
</dbReference>
<reference evidence="1 2" key="1">
    <citation type="submission" date="2023-02" db="EMBL/GenBank/DDBJ databases">
        <title>Genome sequence of Lacticaseibacillus sp. KACC 23028.</title>
        <authorList>
            <person name="Kim S."/>
            <person name="Heo J."/>
            <person name="Kwon S.-W."/>
        </authorList>
    </citation>
    <scope>NUCLEOTIDE SEQUENCE [LARGE SCALE GENOMIC DNA]</scope>
    <source>
        <strain evidence="1 2">KACC 23028</strain>
    </source>
</reference>
<sequence>MVKSMNTKVDLTANATSFVGLGSYGKVMVGDKAFEFYNDRKVEDYVQIPWAQVDYVLVSVLFGGKRIPRFALRTKQGVAYSFATKDPKKVLRAIRVYVAPDHIVKSLSAFEVLRNGLAHLTHRGGNN</sequence>
<gene>
    <name evidence="1" type="ORF">PQ472_00385</name>
</gene>